<evidence type="ECO:0000313" key="5">
    <source>
        <dbReference type="Proteomes" id="UP000677234"/>
    </source>
</evidence>
<dbReference type="InterPro" id="IPR010288">
    <property type="entry name" value="EcsB_ABC"/>
</dbReference>
<proteinExistence type="predicted"/>
<organism evidence="2 4">
    <name type="scientific">Brevibacillus composti</name>
    <dbReference type="NCBI Taxonomy" id="2796470"/>
    <lineage>
        <taxon>Bacteria</taxon>
        <taxon>Bacillati</taxon>
        <taxon>Bacillota</taxon>
        <taxon>Bacilli</taxon>
        <taxon>Bacillales</taxon>
        <taxon>Paenibacillaceae</taxon>
        <taxon>Brevibacillus</taxon>
    </lineage>
</organism>
<evidence type="ECO:0000313" key="3">
    <source>
        <dbReference type="EMBL" id="QUO41412.1"/>
    </source>
</evidence>
<reference evidence="2 4" key="1">
    <citation type="submission" date="2020-12" db="EMBL/GenBank/DDBJ databases">
        <title>strain FJAT-54423T represents a novel species of the genus Brevibacillus.</title>
        <authorList>
            <person name="Tang R."/>
        </authorList>
    </citation>
    <scope>NUCLEOTIDE SEQUENCE [LARGE SCALE GENOMIC DNA]</scope>
    <source>
        <strain evidence="2 4">FJAT-54423</strain>
    </source>
</reference>
<feature type="transmembrane region" description="Helical" evidence="1">
    <location>
        <begin position="132"/>
        <end position="149"/>
    </location>
</feature>
<accession>A0A7T5EKP6</accession>
<feature type="transmembrane region" description="Helical" evidence="1">
    <location>
        <begin position="57"/>
        <end position="79"/>
    </location>
</feature>
<feature type="transmembrane region" description="Helical" evidence="1">
    <location>
        <begin position="348"/>
        <end position="369"/>
    </location>
</feature>
<feature type="transmembrane region" description="Helical" evidence="1">
    <location>
        <begin position="375"/>
        <end position="393"/>
    </location>
</feature>
<gene>
    <name evidence="2" type="ORF">JD108_21325</name>
    <name evidence="3" type="ORF">KDJ56_21260</name>
</gene>
<dbReference type="AlphaFoldDB" id="A0A7T5EKP6"/>
<feature type="transmembrane region" description="Helical" evidence="1">
    <location>
        <begin position="25"/>
        <end position="45"/>
    </location>
</feature>
<dbReference type="GO" id="GO:0016020">
    <property type="term" value="C:membrane"/>
    <property type="evidence" value="ECO:0007669"/>
    <property type="project" value="InterPro"/>
</dbReference>
<dbReference type="Proteomes" id="UP000595847">
    <property type="component" value="Chromosome"/>
</dbReference>
<evidence type="ECO:0000256" key="1">
    <source>
        <dbReference type="SAM" id="Phobius"/>
    </source>
</evidence>
<name>A0A7T5EKP6_9BACL</name>
<keyword evidence="1" id="KW-0812">Transmembrane</keyword>
<keyword evidence="5" id="KW-1185">Reference proteome</keyword>
<dbReference type="EMBL" id="CP073708">
    <property type="protein sequence ID" value="QUO41412.1"/>
    <property type="molecule type" value="Genomic_DNA"/>
</dbReference>
<feature type="transmembrane region" description="Helical" evidence="1">
    <location>
        <begin position="100"/>
        <end position="120"/>
    </location>
</feature>
<evidence type="ECO:0000313" key="2">
    <source>
        <dbReference type="EMBL" id="QQE74330.1"/>
    </source>
</evidence>
<keyword evidence="1" id="KW-1133">Transmembrane helix</keyword>
<reference evidence="3" key="2">
    <citation type="submission" date="2021-04" db="EMBL/GenBank/DDBJ databases">
        <title>Brevibacillus composti FJAT-54423, complete genome.</title>
        <authorList>
            <person name="Tang R."/>
        </authorList>
    </citation>
    <scope>NUCLEOTIDE SEQUENCE</scope>
    <source>
        <strain evidence="3">FJAT-54424</strain>
    </source>
</reference>
<dbReference type="Proteomes" id="UP000677234">
    <property type="component" value="Chromosome"/>
</dbReference>
<keyword evidence="1" id="KW-0472">Membrane</keyword>
<dbReference type="KEGG" id="bcop:JD108_21325"/>
<protein>
    <submittedName>
        <fullName evidence="2">ABC transporter permease</fullName>
    </submittedName>
</protein>
<feature type="transmembrane region" description="Helical" evidence="1">
    <location>
        <begin position="288"/>
        <end position="314"/>
    </location>
</feature>
<sequence>MTVDRLFAARLQAAWHTGMGWAKRAVSGSNSLGLVVLYFLAAYLYTQTAESLAPRLWTQLAAALLTAAVVAPAAVRTFLRNADLALLAPSPYPMAAYLRTAFFYSLLVQAAGMLLLAVIVRPVYEATAKAPGSWLVLAACLIFLKAWSLDLHWRHLRLHRGSLMPLLIRWAVISLFLFGFWTGSLISLGSALLAMAILTGEAAVHAARYHLPWPVLMEKENKRIDLYYSILNMFIDVPHKRKKIRGRSWAVRLFDKLTGAKQNAYLFLLVRHVLRTGETFSIYLRLSAVTWVILAWAQSHLLLYTLCLASLAAAGKQVTQHMRTIVHPPAIRLLPISPGQRQKAARRLCLSLLWLLTAGIAAILFSKTAPLPDKLALTAICLIWSVLLTHFYLRGKPALSTNRIPLKR</sequence>
<dbReference type="RefSeq" id="WP_198827911.1">
    <property type="nucleotide sequence ID" value="NZ_CP066308.1"/>
</dbReference>
<evidence type="ECO:0000313" key="4">
    <source>
        <dbReference type="Proteomes" id="UP000595847"/>
    </source>
</evidence>
<feature type="transmembrane region" description="Helical" evidence="1">
    <location>
        <begin position="170"/>
        <end position="198"/>
    </location>
</feature>
<dbReference type="Pfam" id="PF05975">
    <property type="entry name" value="EcsB"/>
    <property type="match status" value="1"/>
</dbReference>
<dbReference type="EMBL" id="CP066308">
    <property type="protein sequence ID" value="QQE74330.1"/>
    <property type="molecule type" value="Genomic_DNA"/>
</dbReference>